<evidence type="ECO:0000313" key="2">
    <source>
        <dbReference type="Proteomes" id="UP001175000"/>
    </source>
</evidence>
<dbReference type="AlphaFoldDB" id="A0AA39WVH0"/>
<dbReference type="Gene3D" id="3.40.50.720">
    <property type="entry name" value="NAD(P)-binding Rossmann-like Domain"/>
    <property type="match status" value="1"/>
</dbReference>
<keyword evidence="2" id="KW-1185">Reference proteome</keyword>
<dbReference type="InterPro" id="IPR052184">
    <property type="entry name" value="SDR_enzymes"/>
</dbReference>
<dbReference type="PANTHER" id="PTHR45458">
    <property type="entry name" value="SHORT-CHAIN DEHYDROGENASE/REDUCTASE SDR"/>
    <property type="match status" value="1"/>
</dbReference>
<accession>A0AA39WVH0</accession>
<organism evidence="1 2">
    <name type="scientific">Immersiella caudata</name>
    <dbReference type="NCBI Taxonomy" id="314043"/>
    <lineage>
        <taxon>Eukaryota</taxon>
        <taxon>Fungi</taxon>
        <taxon>Dikarya</taxon>
        <taxon>Ascomycota</taxon>
        <taxon>Pezizomycotina</taxon>
        <taxon>Sordariomycetes</taxon>
        <taxon>Sordariomycetidae</taxon>
        <taxon>Sordariales</taxon>
        <taxon>Lasiosphaeriaceae</taxon>
        <taxon>Immersiella</taxon>
    </lineage>
</organism>
<proteinExistence type="predicted"/>
<sequence length="243" mass="26092">MSPAPTTVLITGGNRGIGLGVVEKFLSRPNYTVIALNRSPSDSLQSTPSAEGSTLIVIKYDASNPESAKNAIRAAQEQGVTHLDIVIANAAVLTGYPLVKDATRDGMLHHYLVNVVAPVELYQAARELLSKSKKPVFSIIGSGSGSLSRHPPIPNAYYGASKAVLPWYALRIHSEEEWLSSLVIDPGWVKTEMGNSGAVQFGLKEAYGEVEDAVNGIYNLTTTATREKFGGKLVQYDGEILTY</sequence>
<dbReference type="Pfam" id="PF00106">
    <property type="entry name" value="adh_short"/>
    <property type="match status" value="1"/>
</dbReference>
<dbReference type="EMBL" id="JAULSU010000003">
    <property type="protein sequence ID" value="KAK0622330.1"/>
    <property type="molecule type" value="Genomic_DNA"/>
</dbReference>
<dbReference type="Proteomes" id="UP001175000">
    <property type="component" value="Unassembled WGS sequence"/>
</dbReference>
<dbReference type="SUPFAM" id="SSF51735">
    <property type="entry name" value="NAD(P)-binding Rossmann-fold domains"/>
    <property type="match status" value="1"/>
</dbReference>
<dbReference type="GO" id="GO:0016616">
    <property type="term" value="F:oxidoreductase activity, acting on the CH-OH group of donors, NAD or NADP as acceptor"/>
    <property type="evidence" value="ECO:0007669"/>
    <property type="project" value="TreeGrafter"/>
</dbReference>
<gene>
    <name evidence="1" type="ORF">B0T14DRAFT_513702</name>
</gene>
<name>A0AA39WVH0_9PEZI</name>
<comment type="caution">
    <text evidence="1">The sequence shown here is derived from an EMBL/GenBank/DDBJ whole genome shotgun (WGS) entry which is preliminary data.</text>
</comment>
<protein>
    <submittedName>
        <fullName evidence="1">NADPH-dependent 1-acyl dihydroxyacetone phosphate reductase</fullName>
    </submittedName>
</protein>
<dbReference type="PRINTS" id="PR00081">
    <property type="entry name" value="GDHRDH"/>
</dbReference>
<dbReference type="InterPro" id="IPR036291">
    <property type="entry name" value="NAD(P)-bd_dom_sf"/>
</dbReference>
<evidence type="ECO:0000313" key="1">
    <source>
        <dbReference type="EMBL" id="KAK0622330.1"/>
    </source>
</evidence>
<reference evidence="1" key="1">
    <citation type="submission" date="2023-06" db="EMBL/GenBank/DDBJ databases">
        <title>Genome-scale phylogeny and comparative genomics of the fungal order Sordariales.</title>
        <authorList>
            <consortium name="Lawrence Berkeley National Laboratory"/>
            <person name="Hensen N."/>
            <person name="Bonometti L."/>
            <person name="Westerberg I."/>
            <person name="Brannstrom I.O."/>
            <person name="Guillou S."/>
            <person name="Cros-Aarteil S."/>
            <person name="Calhoun S."/>
            <person name="Haridas S."/>
            <person name="Kuo A."/>
            <person name="Mondo S."/>
            <person name="Pangilinan J."/>
            <person name="Riley R."/>
            <person name="Labutti K."/>
            <person name="Andreopoulos B."/>
            <person name="Lipzen A."/>
            <person name="Chen C."/>
            <person name="Yanf M."/>
            <person name="Daum C."/>
            <person name="Ng V."/>
            <person name="Clum A."/>
            <person name="Steindorff A."/>
            <person name="Ohm R."/>
            <person name="Martin F."/>
            <person name="Silar P."/>
            <person name="Natvig D."/>
            <person name="Lalanne C."/>
            <person name="Gautier V."/>
            <person name="Ament-Velasquez S.L."/>
            <person name="Kruys A."/>
            <person name="Hutchinson M.I."/>
            <person name="Powell A.J."/>
            <person name="Barry K."/>
            <person name="Miller A.N."/>
            <person name="Grigoriev I.V."/>
            <person name="Debuchy R."/>
            <person name="Gladieux P."/>
            <person name="Thoren M.H."/>
            <person name="Johannesson H."/>
        </authorList>
    </citation>
    <scope>NUCLEOTIDE SEQUENCE</scope>
    <source>
        <strain evidence="1">CBS 606.72</strain>
    </source>
</reference>
<dbReference type="PANTHER" id="PTHR45458:SF1">
    <property type="entry name" value="SHORT CHAIN DEHYDROGENASE"/>
    <property type="match status" value="1"/>
</dbReference>
<dbReference type="InterPro" id="IPR002347">
    <property type="entry name" value="SDR_fam"/>
</dbReference>